<dbReference type="InterPro" id="IPR002104">
    <property type="entry name" value="Integrase_catalytic"/>
</dbReference>
<dbReference type="SUPFAM" id="SSF56349">
    <property type="entry name" value="DNA breaking-rejoining enzymes"/>
    <property type="match status" value="1"/>
</dbReference>
<dbReference type="GO" id="GO:0015074">
    <property type="term" value="P:DNA integration"/>
    <property type="evidence" value="ECO:0007669"/>
    <property type="project" value="UniProtKB-KW"/>
</dbReference>
<dbReference type="InterPro" id="IPR044068">
    <property type="entry name" value="CB"/>
</dbReference>
<keyword evidence="8" id="KW-1185">Reference proteome</keyword>
<dbReference type="InterPro" id="IPR013762">
    <property type="entry name" value="Integrase-like_cat_sf"/>
</dbReference>
<dbReference type="Pfam" id="PF02899">
    <property type="entry name" value="Phage_int_SAM_1"/>
    <property type="match status" value="1"/>
</dbReference>
<evidence type="ECO:0000259" key="5">
    <source>
        <dbReference type="PROSITE" id="PS51898"/>
    </source>
</evidence>
<protein>
    <submittedName>
        <fullName evidence="7">Tyrosine-type recombinase/integrase</fullName>
    </submittedName>
</protein>
<dbReference type="GO" id="GO:0006310">
    <property type="term" value="P:DNA recombination"/>
    <property type="evidence" value="ECO:0007669"/>
    <property type="project" value="UniProtKB-KW"/>
</dbReference>
<dbReference type="PANTHER" id="PTHR30349">
    <property type="entry name" value="PHAGE INTEGRASE-RELATED"/>
    <property type="match status" value="1"/>
</dbReference>
<dbReference type="GO" id="GO:0003677">
    <property type="term" value="F:DNA binding"/>
    <property type="evidence" value="ECO:0007669"/>
    <property type="project" value="UniProtKB-UniRule"/>
</dbReference>
<dbReference type="Gene3D" id="1.10.443.10">
    <property type="entry name" value="Intergrase catalytic core"/>
    <property type="match status" value="1"/>
</dbReference>
<organism evidence="7 8">
    <name type="scientific">Halobellus rarus</name>
    <dbReference type="NCBI Taxonomy" id="1126237"/>
    <lineage>
        <taxon>Archaea</taxon>
        <taxon>Methanobacteriati</taxon>
        <taxon>Methanobacteriota</taxon>
        <taxon>Stenosarchaea group</taxon>
        <taxon>Halobacteria</taxon>
        <taxon>Halobacteriales</taxon>
        <taxon>Haloferacaceae</taxon>
        <taxon>Halobellus</taxon>
    </lineage>
</organism>
<dbReference type="CDD" id="cd00397">
    <property type="entry name" value="DNA_BRE_C"/>
    <property type="match status" value="1"/>
</dbReference>
<proteinExistence type="predicted"/>
<evidence type="ECO:0000259" key="6">
    <source>
        <dbReference type="PROSITE" id="PS51900"/>
    </source>
</evidence>
<evidence type="ECO:0000313" key="7">
    <source>
        <dbReference type="EMBL" id="MFD1601000.1"/>
    </source>
</evidence>
<gene>
    <name evidence="7" type="ORF">ACFSBX_18865</name>
</gene>
<dbReference type="InterPro" id="IPR050090">
    <property type="entry name" value="Tyrosine_recombinase_XerCD"/>
</dbReference>
<dbReference type="InterPro" id="IPR004107">
    <property type="entry name" value="Integrase_SAM-like_N"/>
</dbReference>
<dbReference type="AlphaFoldDB" id="A0ABD6CT75"/>
<dbReference type="Gene3D" id="1.10.150.130">
    <property type="match status" value="1"/>
</dbReference>
<evidence type="ECO:0000313" key="8">
    <source>
        <dbReference type="Proteomes" id="UP001597085"/>
    </source>
</evidence>
<sequence>MEDDSAAWTRTSHRSHLRAFVEWCREEGGIDNMNDLTGRDLYEFRVWRREGGYSKGMDEEIAPKTLHSALATIRSFLRFCAQIEAVPSDLYEKVPLPSLSDSEEVSDSTIAPERVLDILEYLDRYEYASRDHVVWSLIWHTGARVGAVRALDLEDVDLEGRKPGLDYVHRPETGTPLKNDEGGERFNRITDRVAEVLRAYIDGPRKDVLDDHGRAPLVTTSHGRASGGSIRDSFYRWTRPCFIGKECPHDRDPETCEATEFYHMSKCPSSRSPHDARKARVTKYRNDGVPRAAVSDRLDASEQVLDKHYDRASKREKADRRWRFFQE</sequence>
<accession>A0ABD6CT75</accession>
<feature type="domain" description="Core-binding (CB)" evidence="6">
    <location>
        <begin position="1"/>
        <end position="81"/>
    </location>
</feature>
<keyword evidence="1" id="KW-0229">DNA integration</keyword>
<evidence type="ECO:0000256" key="2">
    <source>
        <dbReference type="ARBA" id="ARBA00023125"/>
    </source>
</evidence>
<comment type="caution">
    <text evidence="7">The sequence shown here is derived from an EMBL/GenBank/DDBJ whole genome shotgun (WGS) entry which is preliminary data.</text>
</comment>
<evidence type="ECO:0000256" key="3">
    <source>
        <dbReference type="ARBA" id="ARBA00023172"/>
    </source>
</evidence>
<dbReference type="PANTHER" id="PTHR30349:SF41">
    <property type="entry name" value="INTEGRASE_RECOMBINASE PROTEIN MJ0367-RELATED"/>
    <property type="match status" value="1"/>
</dbReference>
<keyword evidence="2 4" id="KW-0238">DNA-binding</keyword>
<dbReference type="Proteomes" id="UP001597085">
    <property type="component" value="Unassembled WGS sequence"/>
</dbReference>
<dbReference type="InterPro" id="IPR011010">
    <property type="entry name" value="DNA_brk_join_enz"/>
</dbReference>
<feature type="domain" description="Tyr recombinase" evidence="5">
    <location>
        <begin position="105"/>
        <end position="322"/>
    </location>
</feature>
<dbReference type="PROSITE" id="PS51898">
    <property type="entry name" value="TYR_RECOMBINASE"/>
    <property type="match status" value="1"/>
</dbReference>
<dbReference type="PROSITE" id="PS51900">
    <property type="entry name" value="CB"/>
    <property type="match status" value="1"/>
</dbReference>
<keyword evidence="3" id="KW-0233">DNA recombination</keyword>
<name>A0ABD6CT75_9EURY</name>
<dbReference type="RefSeq" id="WP_256422781.1">
    <property type="nucleotide sequence ID" value="NZ_JANHDI010000015.1"/>
</dbReference>
<dbReference type="InterPro" id="IPR010998">
    <property type="entry name" value="Integrase_recombinase_N"/>
</dbReference>
<reference evidence="7 8" key="1">
    <citation type="journal article" date="2019" name="Int. J. Syst. Evol. Microbiol.">
        <title>The Global Catalogue of Microorganisms (GCM) 10K type strain sequencing project: providing services to taxonomists for standard genome sequencing and annotation.</title>
        <authorList>
            <consortium name="The Broad Institute Genomics Platform"/>
            <consortium name="The Broad Institute Genome Sequencing Center for Infectious Disease"/>
            <person name="Wu L."/>
            <person name="Ma J."/>
        </authorList>
    </citation>
    <scope>NUCLEOTIDE SEQUENCE [LARGE SCALE GENOMIC DNA]</scope>
    <source>
        <strain evidence="7 8">CGMCC 1.12121</strain>
    </source>
</reference>
<evidence type="ECO:0000256" key="4">
    <source>
        <dbReference type="PROSITE-ProRule" id="PRU01248"/>
    </source>
</evidence>
<evidence type="ECO:0000256" key="1">
    <source>
        <dbReference type="ARBA" id="ARBA00022908"/>
    </source>
</evidence>
<dbReference type="EMBL" id="JBHUDK010000025">
    <property type="protein sequence ID" value="MFD1601000.1"/>
    <property type="molecule type" value="Genomic_DNA"/>
</dbReference>